<keyword evidence="6" id="KW-0255">Endonuclease</keyword>
<dbReference type="InterPro" id="IPR050951">
    <property type="entry name" value="Retrovirus_Pol_polyprotein"/>
</dbReference>
<dbReference type="Pfam" id="PF17919">
    <property type="entry name" value="RT_RNaseH_2"/>
    <property type="match status" value="1"/>
</dbReference>
<keyword evidence="4" id="KW-0540">Nuclease</keyword>
<reference evidence="11" key="1">
    <citation type="journal article" date="2015" name="Proc. Natl. Acad. Sci. U.S.A.">
        <title>Genome sequence of the Asian Tiger mosquito, Aedes albopictus, reveals insights into its biology, genetics, and evolution.</title>
        <authorList>
            <person name="Chen X.G."/>
            <person name="Jiang X."/>
            <person name="Gu J."/>
            <person name="Xu M."/>
            <person name="Wu Y."/>
            <person name="Deng Y."/>
            <person name="Zhang C."/>
            <person name="Bonizzoni M."/>
            <person name="Dermauw W."/>
            <person name="Vontas J."/>
            <person name="Armbruster P."/>
            <person name="Huang X."/>
            <person name="Yang Y."/>
            <person name="Zhang H."/>
            <person name="He W."/>
            <person name="Peng H."/>
            <person name="Liu Y."/>
            <person name="Wu K."/>
            <person name="Chen J."/>
            <person name="Lirakis M."/>
            <person name="Topalis P."/>
            <person name="Van Leeuwen T."/>
            <person name="Hall A.B."/>
            <person name="Jiang X."/>
            <person name="Thorpe C."/>
            <person name="Mueller R.L."/>
            <person name="Sun C."/>
            <person name="Waterhouse R.M."/>
            <person name="Yan G."/>
            <person name="Tu Z.J."/>
            <person name="Fang X."/>
            <person name="James A.A."/>
        </authorList>
    </citation>
    <scope>NUCLEOTIDE SEQUENCE [LARGE SCALE GENOMIC DNA]</scope>
    <source>
        <strain evidence="11">Foshan</strain>
    </source>
</reference>
<dbReference type="InterPro" id="IPR000477">
    <property type="entry name" value="RT_dom"/>
</dbReference>
<dbReference type="SUPFAM" id="SSF56672">
    <property type="entry name" value="DNA/RNA polymerases"/>
    <property type="match status" value="1"/>
</dbReference>
<dbReference type="InterPro" id="IPR043502">
    <property type="entry name" value="DNA/RNA_pol_sf"/>
</dbReference>
<evidence type="ECO:0000256" key="1">
    <source>
        <dbReference type="ARBA" id="ARBA00022670"/>
    </source>
</evidence>
<dbReference type="InterPro" id="IPR043128">
    <property type="entry name" value="Rev_trsase/Diguanyl_cyclase"/>
</dbReference>
<dbReference type="Proteomes" id="UP000069940">
    <property type="component" value="Unassembled WGS sequence"/>
</dbReference>
<protein>
    <recommendedName>
        <fullName evidence="9">Reverse transcriptase domain-containing protein</fullName>
    </recommendedName>
</protein>
<dbReference type="CDD" id="cd09274">
    <property type="entry name" value="RNase_HI_RT_Ty3"/>
    <property type="match status" value="1"/>
</dbReference>
<dbReference type="SUPFAM" id="SSF50630">
    <property type="entry name" value="Acid proteases"/>
    <property type="match status" value="1"/>
</dbReference>
<evidence type="ECO:0000256" key="2">
    <source>
        <dbReference type="ARBA" id="ARBA00022679"/>
    </source>
</evidence>
<dbReference type="RefSeq" id="XP_062711569.1">
    <property type="nucleotide sequence ID" value="XM_062855585.1"/>
</dbReference>
<dbReference type="Gene3D" id="1.10.340.70">
    <property type="match status" value="1"/>
</dbReference>
<keyword evidence="7" id="KW-0511">Multifunctional enzyme</keyword>
<accession>A0ABM1Y0A8</accession>
<evidence type="ECO:0000256" key="7">
    <source>
        <dbReference type="ARBA" id="ARBA00023268"/>
    </source>
</evidence>
<keyword evidence="11" id="KW-1185">Reference proteome</keyword>
<dbReference type="SUPFAM" id="SSF57756">
    <property type="entry name" value="Retrovirus zinc finger-like domains"/>
    <property type="match status" value="1"/>
</dbReference>
<evidence type="ECO:0000313" key="11">
    <source>
        <dbReference type="Proteomes" id="UP000069940"/>
    </source>
</evidence>
<dbReference type="PROSITE" id="PS50878">
    <property type="entry name" value="RT_POL"/>
    <property type="match status" value="1"/>
</dbReference>
<feature type="domain" description="Reverse transcriptase" evidence="9">
    <location>
        <begin position="526"/>
        <end position="704"/>
    </location>
</feature>
<keyword evidence="2" id="KW-0808">Transferase</keyword>
<dbReference type="CDD" id="cd01647">
    <property type="entry name" value="RT_LTR"/>
    <property type="match status" value="1"/>
</dbReference>
<dbReference type="PANTHER" id="PTHR37984:SF5">
    <property type="entry name" value="PROTEIN NYNRIN-LIKE"/>
    <property type="match status" value="1"/>
</dbReference>
<feature type="compositionally biased region" description="Basic residues" evidence="8">
    <location>
        <begin position="239"/>
        <end position="249"/>
    </location>
</feature>
<evidence type="ECO:0000256" key="8">
    <source>
        <dbReference type="SAM" id="MobiDB-lite"/>
    </source>
</evidence>
<dbReference type="Gene3D" id="3.30.70.270">
    <property type="match status" value="2"/>
</dbReference>
<feature type="compositionally biased region" description="Basic and acidic residues" evidence="8">
    <location>
        <begin position="251"/>
        <end position="262"/>
    </location>
</feature>
<organism evidence="10 11">
    <name type="scientific">Aedes albopictus</name>
    <name type="common">Asian tiger mosquito</name>
    <name type="synonym">Stegomyia albopicta</name>
    <dbReference type="NCBI Taxonomy" id="7160"/>
    <lineage>
        <taxon>Eukaryota</taxon>
        <taxon>Metazoa</taxon>
        <taxon>Ecdysozoa</taxon>
        <taxon>Arthropoda</taxon>
        <taxon>Hexapoda</taxon>
        <taxon>Insecta</taxon>
        <taxon>Pterygota</taxon>
        <taxon>Neoptera</taxon>
        <taxon>Endopterygota</taxon>
        <taxon>Diptera</taxon>
        <taxon>Nematocera</taxon>
        <taxon>Culicoidea</taxon>
        <taxon>Culicidae</taxon>
        <taxon>Culicinae</taxon>
        <taxon>Aedini</taxon>
        <taxon>Aedes</taxon>
        <taxon>Stegomyia</taxon>
    </lineage>
</organism>
<dbReference type="InterPro" id="IPR021109">
    <property type="entry name" value="Peptidase_aspartic_dom_sf"/>
</dbReference>
<dbReference type="EnsemblMetazoa" id="AALFPA23_004486.R5497">
    <property type="protein sequence ID" value="AALFPA23_004486.P5497"/>
    <property type="gene ID" value="AALFPA23_004486"/>
</dbReference>
<evidence type="ECO:0000259" key="9">
    <source>
        <dbReference type="PROSITE" id="PS50878"/>
    </source>
</evidence>
<keyword evidence="6" id="KW-0378">Hydrolase</keyword>
<dbReference type="Gene3D" id="3.10.10.10">
    <property type="entry name" value="HIV Type 1 Reverse Transcriptase, subunit A, domain 1"/>
    <property type="match status" value="1"/>
</dbReference>
<proteinExistence type="predicted"/>
<dbReference type="PANTHER" id="PTHR37984">
    <property type="entry name" value="PROTEIN CBG26694"/>
    <property type="match status" value="1"/>
</dbReference>
<reference evidence="10" key="2">
    <citation type="submission" date="2025-05" db="UniProtKB">
        <authorList>
            <consortium name="EnsemblMetazoa"/>
        </authorList>
    </citation>
    <scope>IDENTIFICATION</scope>
    <source>
        <strain evidence="10">Foshan</strain>
    </source>
</reference>
<keyword evidence="1" id="KW-0645">Protease</keyword>
<dbReference type="GeneID" id="109428103"/>
<keyword evidence="5" id="KW-0064">Aspartyl protease</keyword>
<name>A0ABM1Y0A8_AEDAL</name>
<evidence type="ECO:0000256" key="4">
    <source>
        <dbReference type="ARBA" id="ARBA00022722"/>
    </source>
</evidence>
<evidence type="ECO:0000313" key="10">
    <source>
        <dbReference type="EnsemblMetazoa" id="AALFPA23_004486.P5497"/>
    </source>
</evidence>
<evidence type="ECO:0000256" key="5">
    <source>
        <dbReference type="ARBA" id="ARBA00022750"/>
    </source>
</evidence>
<dbReference type="Pfam" id="PF00078">
    <property type="entry name" value="RVT_1"/>
    <property type="match status" value="1"/>
</dbReference>
<feature type="region of interest" description="Disordered" evidence="8">
    <location>
        <begin position="215"/>
        <end position="262"/>
    </location>
</feature>
<dbReference type="InterPro" id="IPR041577">
    <property type="entry name" value="RT_RNaseH_2"/>
</dbReference>
<keyword evidence="3" id="KW-0548">Nucleotidyltransferase</keyword>
<evidence type="ECO:0000256" key="3">
    <source>
        <dbReference type="ARBA" id="ARBA00022695"/>
    </source>
</evidence>
<dbReference type="Gene3D" id="2.40.70.10">
    <property type="entry name" value="Acid Proteases"/>
    <property type="match status" value="1"/>
</dbReference>
<sequence length="1051" mass="120656">MAQSNISSTLEPFRKGSSFGDWVERLGFFFNMNKVPDNEKRDHFVTLSGPVIFRELKLLYPNSNLAEVPYTEMVTKLKARLDKIESDLVQRLKFNVRVQQPDESLEDFVLSVKLQAEFCNYENFKKMAILDRILAGVRDKSLQQRLLNEDKPEDKLTLERAEKIITTWEMAKYNAQNMDYGSNADQIASLKTKGFPGARLNKLAATFQLAARNNSNTGVSENRGPVKNRLGYSPYQRNQWKRKQNRQWRNRGQDEEEKGRKFNRRDYSQMVCDFCGIKGHIKRKCYKLKNMNRDAVNMIDADTSGSNPDEFLSKMVSRMRTDSESENEVDGEINVLQCMHVSSVCKISDPCLLRVKIDNVWVDMEVDCGSSVTVMSKKQYFDHFSRNLTPSRRNLVVVNGTSLVIEGEVEVLVNFKGISSYLKLLVLNGENNFTPLLGRPWLDVFFPNWRNFFVNSITTSLNTNQSLLNEIKNNYKDVFVKDFSTPIKGFDADLVLKSEIPIFKKAYDVPYRLRDKVLEHLTKLEHEKVITPIKTSQWASPVIVVMKKNNEIRLVIDCKVSVNKLIIPNTYPLPTAQDVFAGLAGCKVFCSLDLQGAYTQLSLSERSRKFMVINTIKGLYKYNRLPQGASSSASIFQQVMDQILNGIENVSVYLDDVLIAGKDLDDCKKKLFLVLERLQKANIKVNWDKCKFFVTELVHLGHVISENGLKPCMDKISTIENARVPRNESELKSFLGLINYYHKFVPNLSSKLYHLYKLLRTDVKFEWNDNCNKAFEESKKALMEANFLEFYDPNKPIVIVSDASSYGLGGVIAHVIDEVEKPIYFTSFSLNAAQQKYPILHLEALALVCTVKKFHKFLYGKKFLIYTDHKPLVGIFGKQGRNSIYATKLQRFVLELAIYDFDIQYRPSKRMGNADFCSRFPLNHAVPAECDVELVNSINFGRELPLDFSVIASKTKEDAFLQNVMSFMTNGWPTKMNKQYIDVYANQQDLELVDDCLLYQNRVVIPVAMKDRILKLLHANHAGIVKMKRLARQNSNWKRTNHGASRSTSCM</sequence>
<evidence type="ECO:0000256" key="6">
    <source>
        <dbReference type="ARBA" id="ARBA00022759"/>
    </source>
</evidence>
<dbReference type="InterPro" id="IPR036875">
    <property type="entry name" value="Znf_CCHC_sf"/>
</dbReference>